<evidence type="ECO:0000256" key="7">
    <source>
        <dbReference type="ARBA" id="ARBA00022786"/>
    </source>
</evidence>
<dbReference type="RefSeq" id="XP_016637083.1">
    <property type="nucleotide sequence ID" value="XM_016771944.1"/>
</dbReference>
<dbReference type="VEuPathDB" id="FungiDB:Z520_01426"/>
<feature type="region of interest" description="Disordered" evidence="11">
    <location>
        <begin position="913"/>
        <end position="1011"/>
    </location>
</feature>
<feature type="region of interest" description="Disordered" evidence="11">
    <location>
        <begin position="794"/>
        <end position="821"/>
    </location>
</feature>
<dbReference type="Proteomes" id="UP000053411">
    <property type="component" value="Unassembled WGS sequence"/>
</dbReference>
<keyword evidence="15" id="KW-1185">Reference proteome</keyword>
<evidence type="ECO:0000256" key="5">
    <source>
        <dbReference type="ARBA" id="ARBA00022737"/>
    </source>
</evidence>
<dbReference type="EC" id="2.3.2.31" evidence="2"/>
<feature type="coiled-coil region" evidence="10">
    <location>
        <begin position="395"/>
        <end position="450"/>
    </location>
</feature>
<evidence type="ECO:0000256" key="2">
    <source>
        <dbReference type="ARBA" id="ARBA00012251"/>
    </source>
</evidence>
<sequence length="1076" mass="119340">MSHKAAGASSKKESPPNETWEAFKDVNFNLRPNNDWAGQKIPLELQRVEDDSNLPAKLRQILVWSLSLNPPPPPSNDQPSVQPAEGHPVRGSVQTQEDSRPHQTNAESARLSVVSGQVDTDDASESRSTQSERRSEKSRLRPRYIGGSVLGSTISLITTLTSKSDKDSSLPSSSAKKTASKKATQLECTSCFEEISETETSKLPCNHSYCKPCLTTLITTALQNESNFPPKCCLTEIPLQTVLSSLNAKQRETYKEKAAEYAIAPQERWYCPNTKCLKWIPPSKVQRIRIFNMRCPHCATKICSICRGLAHRDSADCPQDYGLEATIMLAELQGWRRCFKCRTMVERTQGCRHMTCKCGAQFCYSCGAKWRTCSCTEIDETNRQAELRRRRGAAAETADTEFERIMAQVEEMERLEADVHRREQQRQEERRREEAELARLEEQRLREGETRRIEEERMAEELRQILRLSVDDTCQAIQSAWNGLMRTQKKNLDDRHLQVEEQHVQVRDDAMARQVQDDSENLAKMESNIAKRTTTIKERHNMELEAFTVEQQELEDDMFLEIQLHLRGKQDKEARERRLQERFQRQREERHQEMLSRHRSESEALQANATMELQGLRLTNESKMARLEHRSRVDFETLCVGVAADRAWFDFLAERRQNMVDANRRLMLDALHAGQEPVGLTEEAARTIGPFLTKAQLEARSADMVLCLDSSALLQAEPRQEPWREVLSPSPANSASPARSLVELAATSQQLLNSLNVSGATAPESDVEKPETGAVSAHLISNSAFAWMTGGAVEDNTASSSHSVTAQQHSSPTARSQGLHRQARAHATPMRFTTTSNPADMIISGALGRRGLPTTPRDYLEVPVSIPAPLQTGRRRPLQRSLDASKYLERYYANESPPPLVPKVPSIFLAKQPAGTGEEKESGHESYFPQPRGLGGLVPVDTTRGDMSHYRGHHKHQVSASSSSSSFSSSSSSSLSTTPSTAPTSRPPSATATTRGTSSRGSGSGSGSGSGDKSLFLHSLITATTNAATAAGRPSLSPVSPISPPAAAAGTTKQKPGLGSSAPQIRSMRSGWLNLG</sequence>
<keyword evidence="6 9" id="KW-0863">Zinc-finger</keyword>
<dbReference type="PROSITE" id="PS51873">
    <property type="entry name" value="TRIAD"/>
    <property type="match status" value="1"/>
</dbReference>
<dbReference type="PROSITE" id="PS00518">
    <property type="entry name" value="ZF_RING_1"/>
    <property type="match status" value="1"/>
</dbReference>
<evidence type="ECO:0000313" key="14">
    <source>
        <dbReference type="EMBL" id="KIY02961.1"/>
    </source>
</evidence>
<dbReference type="InterPro" id="IPR017907">
    <property type="entry name" value="Znf_RING_CS"/>
</dbReference>
<gene>
    <name evidence="14" type="ORF">Z520_01426</name>
</gene>
<feature type="compositionally biased region" description="Low complexity" evidence="11">
    <location>
        <begin position="728"/>
        <end position="739"/>
    </location>
</feature>
<dbReference type="PROSITE" id="PS50089">
    <property type="entry name" value="ZF_RING_2"/>
    <property type="match status" value="1"/>
</dbReference>
<dbReference type="OrthoDB" id="9977870at2759"/>
<name>A0A0D2HM72_9EURO</name>
<dbReference type="GeneID" id="27707172"/>
<evidence type="ECO:0000256" key="8">
    <source>
        <dbReference type="ARBA" id="ARBA00022833"/>
    </source>
</evidence>
<feature type="region of interest" description="Disordered" evidence="11">
    <location>
        <begin position="66"/>
        <end position="144"/>
    </location>
</feature>
<dbReference type="InterPro" id="IPR031127">
    <property type="entry name" value="E3_UB_ligase_RBR"/>
</dbReference>
<reference evidence="14 15" key="1">
    <citation type="submission" date="2015-01" db="EMBL/GenBank/DDBJ databases">
        <title>The Genome Sequence of Fonsecaea multimorphosa CBS 102226.</title>
        <authorList>
            <consortium name="The Broad Institute Genomics Platform"/>
            <person name="Cuomo C."/>
            <person name="de Hoog S."/>
            <person name="Gorbushina A."/>
            <person name="Stielow B."/>
            <person name="Teixiera M."/>
            <person name="Abouelleil A."/>
            <person name="Chapman S.B."/>
            <person name="Priest M."/>
            <person name="Young S.K."/>
            <person name="Wortman J."/>
            <person name="Nusbaum C."/>
            <person name="Birren B."/>
        </authorList>
    </citation>
    <scope>NUCLEOTIDE SEQUENCE [LARGE SCALE GENOMIC DNA]</scope>
    <source>
        <strain evidence="14 15">CBS 102226</strain>
    </source>
</reference>
<evidence type="ECO:0000259" key="13">
    <source>
        <dbReference type="PROSITE" id="PS51873"/>
    </source>
</evidence>
<feature type="compositionally biased region" description="Low complexity" evidence="11">
    <location>
        <begin position="1029"/>
        <end position="1049"/>
    </location>
</feature>
<evidence type="ECO:0000313" key="15">
    <source>
        <dbReference type="Proteomes" id="UP000053411"/>
    </source>
</evidence>
<evidence type="ECO:0000259" key="12">
    <source>
        <dbReference type="PROSITE" id="PS50089"/>
    </source>
</evidence>
<keyword evidence="5" id="KW-0677">Repeat</keyword>
<feature type="compositionally biased region" description="Basic and acidic residues" evidence="11">
    <location>
        <begin position="130"/>
        <end position="139"/>
    </location>
</feature>
<dbReference type="Gene3D" id="1.20.120.1750">
    <property type="match status" value="1"/>
</dbReference>
<feature type="compositionally biased region" description="Polar residues" evidence="11">
    <location>
        <begin position="796"/>
        <end position="816"/>
    </location>
</feature>
<evidence type="ECO:0000256" key="3">
    <source>
        <dbReference type="ARBA" id="ARBA00022679"/>
    </source>
</evidence>
<dbReference type="CDD" id="cd20335">
    <property type="entry name" value="BRcat_RBR"/>
    <property type="match status" value="1"/>
</dbReference>
<dbReference type="CDD" id="cd22584">
    <property type="entry name" value="Rcat_RBR_unk"/>
    <property type="match status" value="1"/>
</dbReference>
<feature type="compositionally biased region" description="Basic and acidic residues" evidence="11">
    <location>
        <begin position="584"/>
        <end position="602"/>
    </location>
</feature>
<dbReference type="AlphaFoldDB" id="A0A0D2HM72"/>
<organism evidence="14 15">
    <name type="scientific">Fonsecaea multimorphosa CBS 102226</name>
    <dbReference type="NCBI Taxonomy" id="1442371"/>
    <lineage>
        <taxon>Eukaryota</taxon>
        <taxon>Fungi</taxon>
        <taxon>Dikarya</taxon>
        <taxon>Ascomycota</taxon>
        <taxon>Pezizomycotina</taxon>
        <taxon>Eurotiomycetes</taxon>
        <taxon>Chaetothyriomycetidae</taxon>
        <taxon>Chaetothyriales</taxon>
        <taxon>Herpotrichiellaceae</taxon>
        <taxon>Fonsecaea</taxon>
    </lineage>
</organism>
<dbReference type="InterPro" id="IPR001841">
    <property type="entry name" value="Znf_RING"/>
</dbReference>
<feature type="region of interest" description="Disordered" evidence="11">
    <location>
        <begin position="584"/>
        <end position="603"/>
    </location>
</feature>
<dbReference type="PANTHER" id="PTHR11685">
    <property type="entry name" value="RBR FAMILY RING FINGER AND IBR DOMAIN-CONTAINING"/>
    <property type="match status" value="1"/>
</dbReference>
<evidence type="ECO:0000256" key="1">
    <source>
        <dbReference type="ARBA" id="ARBA00001798"/>
    </source>
</evidence>
<evidence type="ECO:0000256" key="9">
    <source>
        <dbReference type="PROSITE-ProRule" id="PRU00175"/>
    </source>
</evidence>
<keyword evidence="7" id="KW-0833">Ubl conjugation pathway</keyword>
<dbReference type="Gene3D" id="3.30.40.10">
    <property type="entry name" value="Zinc/RING finger domain, C3HC4 (zinc finger)"/>
    <property type="match status" value="1"/>
</dbReference>
<keyword evidence="8" id="KW-0862">Zinc</keyword>
<feature type="domain" description="RING-type" evidence="12">
    <location>
        <begin position="188"/>
        <end position="232"/>
    </location>
</feature>
<feature type="region of interest" description="Disordered" evidence="11">
    <location>
        <begin position="1"/>
        <end position="20"/>
    </location>
</feature>
<dbReference type="InterPro" id="IPR002867">
    <property type="entry name" value="IBR_dom"/>
</dbReference>
<accession>A0A0D2HM72</accession>
<feature type="compositionally biased region" description="Low complexity" evidence="11">
    <location>
        <begin position="959"/>
        <end position="1001"/>
    </location>
</feature>
<dbReference type="Pfam" id="PF01485">
    <property type="entry name" value="IBR"/>
    <property type="match status" value="2"/>
</dbReference>
<evidence type="ECO:0000256" key="4">
    <source>
        <dbReference type="ARBA" id="ARBA00022723"/>
    </source>
</evidence>
<proteinExistence type="predicted"/>
<evidence type="ECO:0000256" key="10">
    <source>
        <dbReference type="SAM" id="Coils"/>
    </source>
</evidence>
<feature type="domain" description="RING-type" evidence="13">
    <location>
        <begin position="184"/>
        <end position="385"/>
    </location>
</feature>
<dbReference type="InterPro" id="IPR013083">
    <property type="entry name" value="Znf_RING/FYVE/PHD"/>
</dbReference>
<protein>
    <recommendedName>
        <fullName evidence="2">RBR-type E3 ubiquitin transferase</fullName>
        <ecNumber evidence="2">2.3.2.31</ecNumber>
    </recommendedName>
</protein>
<evidence type="ECO:0000256" key="6">
    <source>
        <dbReference type="ARBA" id="ARBA00022771"/>
    </source>
</evidence>
<dbReference type="GO" id="GO:0061630">
    <property type="term" value="F:ubiquitin protein ligase activity"/>
    <property type="evidence" value="ECO:0007669"/>
    <property type="project" value="UniProtKB-EC"/>
</dbReference>
<feature type="region of interest" description="Disordered" evidence="11">
    <location>
        <begin position="1029"/>
        <end position="1076"/>
    </location>
</feature>
<feature type="compositionally biased region" description="Polar residues" evidence="11">
    <location>
        <begin position="92"/>
        <end position="107"/>
    </location>
</feature>
<feature type="region of interest" description="Disordered" evidence="11">
    <location>
        <begin position="719"/>
        <end position="739"/>
    </location>
</feature>
<keyword evidence="10" id="KW-0175">Coiled coil</keyword>
<keyword evidence="4" id="KW-0479">Metal-binding</keyword>
<keyword evidence="3" id="KW-0808">Transferase</keyword>
<dbReference type="InterPro" id="IPR044066">
    <property type="entry name" value="TRIAD_supradom"/>
</dbReference>
<dbReference type="STRING" id="1442371.A0A0D2HM72"/>
<dbReference type="GO" id="GO:0008270">
    <property type="term" value="F:zinc ion binding"/>
    <property type="evidence" value="ECO:0007669"/>
    <property type="project" value="UniProtKB-KW"/>
</dbReference>
<dbReference type="EMBL" id="KN848063">
    <property type="protein sequence ID" value="KIY02961.1"/>
    <property type="molecule type" value="Genomic_DNA"/>
</dbReference>
<dbReference type="GO" id="GO:0016567">
    <property type="term" value="P:protein ubiquitination"/>
    <property type="evidence" value="ECO:0007669"/>
    <property type="project" value="InterPro"/>
</dbReference>
<dbReference type="SUPFAM" id="SSF57850">
    <property type="entry name" value="RING/U-box"/>
    <property type="match status" value="2"/>
</dbReference>
<comment type="catalytic activity">
    <reaction evidence="1">
        <text>[E2 ubiquitin-conjugating enzyme]-S-ubiquitinyl-L-cysteine + [acceptor protein]-L-lysine = [E2 ubiquitin-conjugating enzyme]-L-cysteine + [acceptor protein]-N(6)-ubiquitinyl-L-lysine.</text>
        <dbReference type="EC" id="2.3.2.31"/>
    </reaction>
</comment>
<evidence type="ECO:0000256" key="11">
    <source>
        <dbReference type="SAM" id="MobiDB-lite"/>
    </source>
</evidence>